<sequence>MQMFCPNFKEDLRSFKEMKGKNKVEDAHSTHVVEDGEFLMASDDIVSDSVKNKSEWVMDSAASMHICRDRAMFETLCTDEDLGYIIVGNDEKMKVQGVGTVCLKLHDGTIKKALNAVLTVSQSLRTRLVAVPEEQVQLHSSRLNLNVLITLVT</sequence>
<dbReference type="EMBL" id="CP093351">
    <property type="protein sequence ID" value="WOH14273.1"/>
    <property type="molecule type" value="Genomic_DNA"/>
</dbReference>
<name>A0AAF1BDS1_DAUCS</name>
<proteinExistence type="predicted"/>
<feature type="domain" description="Retrovirus-related Pol polyprotein from transposon TNT 1-94-like beta-barrel" evidence="1">
    <location>
        <begin position="56"/>
        <end position="131"/>
    </location>
</feature>
<protein>
    <recommendedName>
        <fullName evidence="1">Retrovirus-related Pol polyprotein from transposon TNT 1-94-like beta-barrel domain-containing protein</fullName>
    </recommendedName>
</protein>
<dbReference type="Proteomes" id="UP000077755">
    <property type="component" value="Chromosome 9"/>
</dbReference>
<organism evidence="2 3">
    <name type="scientific">Daucus carota subsp. sativus</name>
    <name type="common">Carrot</name>
    <dbReference type="NCBI Taxonomy" id="79200"/>
    <lineage>
        <taxon>Eukaryota</taxon>
        <taxon>Viridiplantae</taxon>
        <taxon>Streptophyta</taxon>
        <taxon>Embryophyta</taxon>
        <taxon>Tracheophyta</taxon>
        <taxon>Spermatophyta</taxon>
        <taxon>Magnoliopsida</taxon>
        <taxon>eudicotyledons</taxon>
        <taxon>Gunneridae</taxon>
        <taxon>Pentapetalae</taxon>
        <taxon>asterids</taxon>
        <taxon>campanulids</taxon>
        <taxon>Apiales</taxon>
        <taxon>Apiaceae</taxon>
        <taxon>Apioideae</taxon>
        <taxon>Scandiceae</taxon>
        <taxon>Daucinae</taxon>
        <taxon>Daucus</taxon>
        <taxon>Daucus sect. Daucus</taxon>
    </lineage>
</organism>
<dbReference type="InterPro" id="IPR054722">
    <property type="entry name" value="PolX-like_BBD"/>
</dbReference>
<reference evidence="2" key="1">
    <citation type="journal article" date="2016" name="Nat. Genet.">
        <title>A high-quality carrot genome assembly provides new insights into carotenoid accumulation and asterid genome evolution.</title>
        <authorList>
            <person name="Iorizzo M."/>
            <person name="Ellison S."/>
            <person name="Senalik D."/>
            <person name="Zeng P."/>
            <person name="Satapoomin P."/>
            <person name="Huang J."/>
            <person name="Bowman M."/>
            <person name="Iovene M."/>
            <person name="Sanseverino W."/>
            <person name="Cavagnaro P."/>
            <person name="Yildiz M."/>
            <person name="Macko-Podgorni A."/>
            <person name="Moranska E."/>
            <person name="Grzebelus E."/>
            <person name="Grzebelus D."/>
            <person name="Ashrafi H."/>
            <person name="Zheng Z."/>
            <person name="Cheng S."/>
            <person name="Spooner D."/>
            <person name="Van Deynze A."/>
            <person name="Simon P."/>
        </authorList>
    </citation>
    <scope>NUCLEOTIDE SEQUENCE</scope>
    <source>
        <tissue evidence="2">Leaf</tissue>
    </source>
</reference>
<evidence type="ECO:0000313" key="2">
    <source>
        <dbReference type="EMBL" id="WOH14273.1"/>
    </source>
</evidence>
<accession>A0AAF1BDS1</accession>
<reference evidence="2" key="2">
    <citation type="submission" date="2022-03" db="EMBL/GenBank/DDBJ databases">
        <title>Draft title - Genomic analysis of global carrot germplasm unveils the trajectory of domestication and the origin of high carotenoid orange carrot.</title>
        <authorList>
            <person name="Iorizzo M."/>
            <person name="Ellison S."/>
            <person name="Senalik D."/>
            <person name="Macko-Podgorni A."/>
            <person name="Grzebelus D."/>
            <person name="Bostan H."/>
            <person name="Rolling W."/>
            <person name="Curaba J."/>
            <person name="Simon P."/>
        </authorList>
    </citation>
    <scope>NUCLEOTIDE SEQUENCE</scope>
    <source>
        <tissue evidence="2">Leaf</tissue>
    </source>
</reference>
<evidence type="ECO:0000259" key="1">
    <source>
        <dbReference type="Pfam" id="PF22936"/>
    </source>
</evidence>
<keyword evidence="3" id="KW-1185">Reference proteome</keyword>
<gene>
    <name evidence="2" type="ORF">DCAR_0933792</name>
</gene>
<evidence type="ECO:0000313" key="3">
    <source>
        <dbReference type="Proteomes" id="UP000077755"/>
    </source>
</evidence>
<dbReference type="Pfam" id="PF22936">
    <property type="entry name" value="Pol_BBD"/>
    <property type="match status" value="1"/>
</dbReference>
<dbReference type="AlphaFoldDB" id="A0AAF1BDS1"/>